<dbReference type="Proteomes" id="UP000053593">
    <property type="component" value="Unassembled WGS sequence"/>
</dbReference>
<dbReference type="AlphaFoldDB" id="A0A0D0CJJ2"/>
<protein>
    <recommendedName>
        <fullName evidence="4">Extracellular membrane protein CFEM domain-containing protein</fullName>
    </recommendedName>
</protein>
<feature type="chain" id="PRO_5002225280" description="Extracellular membrane protein CFEM domain-containing protein" evidence="1">
    <location>
        <begin position="30"/>
        <end position="101"/>
    </location>
</feature>
<proteinExistence type="predicted"/>
<dbReference type="OrthoDB" id="10639390at2759"/>
<dbReference type="EMBL" id="KN834809">
    <property type="protein sequence ID" value="KIK55188.1"/>
    <property type="molecule type" value="Genomic_DNA"/>
</dbReference>
<keyword evidence="1" id="KW-0732">Signal</keyword>
<dbReference type="HOGENOM" id="CLU_2292022_0_0_1"/>
<feature type="signal peptide" evidence="1">
    <location>
        <begin position="1"/>
        <end position="29"/>
    </location>
</feature>
<evidence type="ECO:0008006" key="4">
    <source>
        <dbReference type="Google" id="ProtNLM"/>
    </source>
</evidence>
<accession>A0A0D0CJJ2</accession>
<evidence type="ECO:0000313" key="2">
    <source>
        <dbReference type="EMBL" id="KIK55188.1"/>
    </source>
</evidence>
<evidence type="ECO:0000256" key="1">
    <source>
        <dbReference type="SAM" id="SignalP"/>
    </source>
</evidence>
<name>A0A0D0CJJ2_9AGAR</name>
<evidence type="ECO:0000313" key="3">
    <source>
        <dbReference type="Proteomes" id="UP000053593"/>
    </source>
</evidence>
<keyword evidence="3" id="KW-1185">Reference proteome</keyword>
<sequence>MFSPAFNLNALASVALLVNIVAFFGVAYAAPTPVTQSRSLAHRTVKVVASGVPAANCATECSKAFDASEWLLCAVECTSSGVVEWDSTWDTDSTSESTTQT</sequence>
<reference evidence="2 3" key="1">
    <citation type="submission" date="2014-04" db="EMBL/GenBank/DDBJ databases">
        <title>Evolutionary Origins and Diversification of the Mycorrhizal Mutualists.</title>
        <authorList>
            <consortium name="DOE Joint Genome Institute"/>
            <consortium name="Mycorrhizal Genomics Consortium"/>
            <person name="Kohler A."/>
            <person name="Kuo A."/>
            <person name="Nagy L.G."/>
            <person name="Floudas D."/>
            <person name="Copeland A."/>
            <person name="Barry K.W."/>
            <person name="Cichocki N."/>
            <person name="Veneault-Fourrey C."/>
            <person name="LaButti K."/>
            <person name="Lindquist E.A."/>
            <person name="Lipzen A."/>
            <person name="Lundell T."/>
            <person name="Morin E."/>
            <person name="Murat C."/>
            <person name="Riley R."/>
            <person name="Ohm R."/>
            <person name="Sun H."/>
            <person name="Tunlid A."/>
            <person name="Henrissat B."/>
            <person name="Grigoriev I.V."/>
            <person name="Hibbett D.S."/>
            <person name="Martin F."/>
        </authorList>
    </citation>
    <scope>NUCLEOTIDE SEQUENCE [LARGE SCALE GENOMIC DNA]</scope>
    <source>
        <strain evidence="2 3">FD-317 M1</strain>
    </source>
</reference>
<gene>
    <name evidence="2" type="ORF">GYMLUDRAFT_76737</name>
</gene>
<organism evidence="2 3">
    <name type="scientific">Collybiopsis luxurians FD-317 M1</name>
    <dbReference type="NCBI Taxonomy" id="944289"/>
    <lineage>
        <taxon>Eukaryota</taxon>
        <taxon>Fungi</taxon>
        <taxon>Dikarya</taxon>
        <taxon>Basidiomycota</taxon>
        <taxon>Agaricomycotina</taxon>
        <taxon>Agaricomycetes</taxon>
        <taxon>Agaricomycetidae</taxon>
        <taxon>Agaricales</taxon>
        <taxon>Marasmiineae</taxon>
        <taxon>Omphalotaceae</taxon>
        <taxon>Collybiopsis</taxon>
        <taxon>Collybiopsis luxurians</taxon>
    </lineage>
</organism>